<accession>A0AAE3LUP6</accession>
<dbReference type="Pfam" id="PF13304">
    <property type="entry name" value="AAA_21"/>
    <property type="match status" value="1"/>
</dbReference>
<dbReference type="RefSeq" id="WP_263953983.1">
    <property type="nucleotide sequence ID" value="NZ_JAOYFC010000002.1"/>
</dbReference>
<dbReference type="InterPro" id="IPR003615">
    <property type="entry name" value="HNH_nuc"/>
</dbReference>
<dbReference type="Gene3D" id="1.10.30.50">
    <property type="match status" value="1"/>
</dbReference>
<evidence type="ECO:0000313" key="4">
    <source>
        <dbReference type="Proteomes" id="UP001208041"/>
    </source>
</evidence>
<dbReference type="SMART" id="SM00507">
    <property type="entry name" value="HNHc"/>
    <property type="match status" value="1"/>
</dbReference>
<keyword evidence="4" id="KW-1185">Reference proteome</keyword>
<dbReference type="Pfam" id="PF01844">
    <property type="entry name" value="HNH"/>
    <property type="match status" value="1"/>
</dbReference>
<dbReference type="GO" id="GO:0004519">
    <property type="term" value="F:endonuclease activity"/>
    <property type="evidence" value="ECO:0007669"/>
    <property type="project" value="InterPro"/>
</dbReference>
<dbReference type="GO" id="GO:0003676">
    <property type="term" value="F:nucleic acid binding"/>
    <property type="evidence" value="ECO:0007669"/>
    <property type="project" value="InterPro"/>
</dbReference>
<evidence type="ECO:0000259" key="1">
    <source>
        <dbReference type="SMART" id="SM00382"/>
    </source>
</evidence>
<evidence type="ECO:0000313" key="3">
    <source>
        <dbReference type="EMBL" id="MCV6825150.1"/>
    </source>
</evidence>
<feature type="domain" description="HNH nuclease" evidence="2">
    <location>
        <begin position="51"/>
        <end position="105"/>
    </location>
</feature>
<dbReference type="PANTHER" id="PTHR43581">
    <property type="entry name" value="ATP/GTP PHOSPHATASE"/>
    <property type="match status" value="1"/>
</dbReference>
<dbReference type="SMART" id="SM00382">
    <property type="entry name" value="AAA"/>
    <property type="match status" value="1"/>
</dbReference>
<comment type="caution">
    <text evidence="3">The sequence shown here is derived from an EMBL/GenBank/DDBJ whole genome shotgun (WGS) entry which is preliminary data.</text>
</comment>
<reference evidence="3" key="1">
    <citation type="submission" date="2022-10" db="EMBL/GenBank/DDBJ databases">
        <authorList>
            <person name="Yue Y."/>
        </authorList>
    </citation>
    <scope>NUCLEOTIDE SEQUENCE</scope>
    <source>
        <strain evidence="3">Z654</strain>
    </source>
</reference>
<dbReference type="Gene3D" id="3.40.50.300">
    <property type="entry name" value="P-loop containing nucleotide triphosphate hydrolases"/>
    <property type="match status" value="2"/>
</dbReference>
<dbReference type="InterPro" id="IPR003593">
    <property type="entry name" value="AAA+_ATPase"/>
</dbReference>
<organism evidence="3 4">
    <name type="scientific">Halocynthiibacter halioticoli</name>
    <dbReference type="NCBI Taxonomy" id="2986804"/>
    <lineage>
        <taxon>Bacteria</taxon>
        <taxon>Pseudomonadati</taxon>
        <taxon>Pseudomonadota</taxon>
        <taxon>Alphaproteobacteria</taxon>
        <taxon>Rhodobacterales</taxon>
        <taxon>Paracoccaceae</taxon>
        <taxon>Halocynthiibacter</taxon>
    </lineage>
</organism>
<gene>
    <name evidence="3" type="ORF">OH136_11350</name>
</gene>
<proteinExistence type="predicted"/>
<protein>
    <submittedName>
        <fullName evidence="3">TIGR02646 family protein</fullName>
    </submittedName>
</protein>
<dbReference type="InterPro" id="IPR013467">
    <property type="entry name" value="HNH78-like"/>
</dbReference>
<dbReference type="InterPro" id="IPR051396">
    <property type="entry name" value="Bact_Antivir_Def_Nuclease"/>
</dbReference>
<dbReference type="Proteomes" id="UP001208041">
    <property type="component" value="Unassembled WGS sequence"/>
</dbReference>
<dbReference type="InterPro" id="IPR003959">
    <property type="entry name" value="ATPase_AAA_core"/>
</dbReference>
<name>A0AAE3LUP6_9RHOB</name>
<feature type="domain" description="AAA+ ATPase" evidence="1">
    <location>
        <begin position="345"/>
        <end position="613"/>
    </location>
</feature>
<dbReference type="PANTHER" id="PTHR43581:SF2">
    <property type="entry name" value="EXCINUCLEASE ATPASE SUBUNIT"/>
    <property type="match status" value="1"/>
</dbReference>
<sequence length="733" mass="82437">MLKINRNEPSKQFFELVGRSKDDLFEWARRPAAEREQRRAPFNSDIFHQKELRSLVAFDFEQKCAYCERPLEMAGEIDHFRPKSLYPWLAFEWLNFMYACSSCNQSKSNAFPLSGRPSPFLATFDDVRLVEKPLLIDPTFEHPGKYLSFLSTGLIIPRNNSRKGRETILAFQLNESELVDERKNACSKSLETWAYALEKRTDLPSDFLTRGPFLGCQQWSIAQSIANYKKLPTAKVTGPNLENELRKFLEISSEEDRSRILQDIEGLKADDLRKNEEFKDTFEGGPDRVREQYYVGIAPTPVRDVDRLIGPFFARSNISSIRISNFKGIEELSLELPSQREERAGAPCLLLLGENAVGKSSFLLGIGLALLGSEEIDALGLSYSSLARSVGRETWDQWGQNEIRVAVEFHGKSEPAVFSYDPVSGKLGGSQRQSQIVLGYGPHRYFSPTKKRRFRSSAERLRSLIDPARPLPDPTDWLERISGSEFGAVAATIRTILPIGDSDDLVNDPEFGICVRADGQLTPVSKLSEGYRSVFAMIADICRTLLEASPNLEDARGVVLIDEIDTHLHPRWKMQVMSSLRRAFPKVQFIVTSHDPLCLRGMEDGEVVVLYRDPNGRVRQMEDLPDVSGMQAEQLLTSEYFGLASTLDADVHLEIARISEPDGTETSRLLGKETDELISRLTVGDSATAQIIQEALQKYLLEREKPIGGLSRNARSEAVLAVSQALRSTLGET</sequence>
<dbReference type="SUPFAM" id="SSF52540">
    <property type="entry name" value="P-loop containing nucleoside triphosphate hydrolases"/>
    <property type="match status" value="1"/>
</dbReference>
<dbReference type="GO" id="GO:0008270">
    <property type="term" value="F:zinc ion binding"/>
    <property type="evidence" value="ECO:0007669"/>
    <property type="project" value="InterPro"/>
</dbReference>
<dbReference type="GO" id="GO:0016887">
    <property type="term" value="F:ATP hydrolysis activity"/>
    <property type="evidence" value="ECO:0007669"/>
    <property type="project" value="InterPro"/>
</dbReference>
<dbReference type="GO" id="GO:0005524">
    <property type="term" value="F:ATP binding"/>
    <property type="evidence" value="ECO:0007669"/>
    <property type="project" value="InterPro"/>
</dbReference>
<evidence type="ECO:0000259" key="2">
    <source>
        <dbReference type="SMART" id="SM00507"/>
    </source>
</evidence>
<dbReference type="InterPro" id="IPR027417">
    <property type="entry name" value="P-loop_NTPase"/>
</dbReference>
<dbReference type="InterPro" id="IPR002711">
    <property type="entry name" value="HNH"/>
</dbReference>
<dbReference type="EMBL" id="JAOYFC010000002">
    <property type="protein sequence ID" value="MCV6825150.1"/>
    <property type="molecule type" value="Genomic_DNA"/>
</dbReference>
<dbReference type="NCBIfam" id="TIGR02646">
    <property type="entry name" value="retron system putative HNH endonuclease"/>
    <property type="match status" value="1"/>
</dbReference>
<dbReference type="AlphaFoldDB" id="A0AAE3LUP6"/>